<proteinExistence type="predicted"/>
<keyword evidence="3" id="KW-0732">Signal</keyword>
<feature type="region of interest" description="Disordered" evidence="1">
    <location>
        <begin position="176"/>
        <end position="243"/>
    </location>
</feature>
<protein>
    <submittedName>
        <fullName evidence="4">Uncharacterized protein</fullName>
    </submittedName>
</protein>
<evidence type="ECO:0000313" key="5">
    <source>
        <dbReference type="Proteomes" id="UP001370348"/>
    </source>
</evidence>
<evidence type="ECO:0000313" key="4">
    <source>
        <dbReference type="EMBL" id="WXB19291.1"/>
    </source>
</evidence>
<feature type="chain" id="PRO_5046095973" evidence="3">
    <location>
        <begin position="31"/>
        <end position="288"/>
    </location>
</feature>
<reference evidence="4 5" key="1">
    <citation type="submission" date="2021-12" db="EMBL/GenBank/DDBJ databases">
        <title>Discovery of the Pendulisporaceae a myxobacterial family with distinct sporulation behavior and unique specialized metabolism.</title>
        <authorList>
            <person name="Garcia R."/>
            <person name="Popoff A."/>
            <person name="Bader C.D."/>
            <person name="Loehr J."/>
            <person name="Walesch S."/>
            <person name="Walt C."/>
            <person name="Boldt J."/>
            <person name="Bunk B."/>
            <person name="Haeckl F.J.F.P.J."/>
            <person name="Gunesch A.P."/>
            <person name="Birkelbach J."/>
            <person name="Nuebel U."/>
            <person name="Pietschmann T."/>
            <person name="Bach T."/>
            <person name="Mueller R."/>
        </authorList>
    </citation>
    <scope>NUCLEOTIDE SEQUENCE [LARGE SCALE GENOMIC DNA]</scope>
    <source>
        <strain evidence="4 5">MSr11954</strain>
    </source>
</reference>
<accession>A0ABZ2M9U7</accession>
<keyword evidence="5" id="KW-1185">Reference proteome</keyword>
<evidence type="ECO:0000256" key="3">
    <source>
        <dbReference type="SAM" id="SignalP"/>
    </source>
</evidence>
<feature type="compositionally biased region" description="Gly residues" evidence="1">
    <location>
        <begin position="211"/>
        <end position="231"/>
    </location>
</feature>
<feature type="transmembrane region" description="Helical" evidence="2">
    <location>
        <begin position="260"/>
        <end position="279"/>
    </location>
</feature>
<keyword evidence="2" id="KW-0812">Transmembrane</keyword>
<evidence type="ECO:0000256" key="1">
    <source>
        <dbReference type="SAM" id="MobiDB-lite"/>
    </source>
</evidence>
<sequence length="288" mass="27767">MKRSALVPIAALAALSGLATLTAHPRFARANPGTLGFSGKPYNGVSETCSKANCHTGGTAPTLTLNVPQTMQAGSQAELTVTVAGNSQGTSLNAAVPSGLLVASGQNTAVPGNNKDSEITAITPVPAGATGTYKFRVTAPATNGPFMLWVAGMATDRNGTKAGDGVATATRTITVTGGAAPGADAGTRTDGGVVVTPPGGDGGQGEDPDDGGGGSNGGGDAGKGGGRGPKGNPGTDGEDDGSGLGGGAASCAMGNSGGTAGGAILTLSTCVMLAATSFVRRRRTRARR</sequence>
<name>A0ABZ2M9U7_9BACT</name>
<dbReference type="RefSeq" id="WP_394828916.1">
    <property type="nucleotide sequence ID" value="NZ_CP089984.1"/>
</dbReference>
<keyword evidence="2" id="KW-0472">Membrane</keyword>
<dbReference type="EMBL" id="CP089984">
    <property type="protein sequence ID" value="WXB19291.1"/>
    <property type="molecule type" value="Genomic_DNA"/>
</dbReference>
<feature type="compositionally biased region" description="Low complexity" evidence="1">
    <location>
        <begin position="176"/>
        <end position="198"/>
    </location>
</feature>
<evidence type="ECO:0000256" key="2">
    <source>
        <dbReference type="SAM" id="Phobius"/>
    </source>
</evidence>
<organism evidence="4 5">
    <name type="scientific">Pendulispora albinea</name>
    <dbReference type="NCBI Taxonomy" id="2741071"/>
    <lineage>
        <taxon>Bacteria</taxon>
        <taxon>Pseudomonadati</taxon>
        <taxon>Myxococcota</taxon>
        <taxon>Myxococcia</taxon>
        <taxon>Myxococcales</taxon>
        <taxon>Sorangiineae</taxon>
        <taxon>Pendulisporaceae</taxon>
        <taxon>Pendulispora</taxon>
    </lineage>
</organism>
<keyword evidence="2" id="KW-1133">Transmembrane helix</keyword>
<dbReference type="Proteomes" id="UP001370348">
    <property type="component" value="Chromosome"/>
</dbReference>
<gene>
    <name evidence="4" type="ORF">LZC94_18920</name>
</gene>
<dbReference type="NCBIfam" id="NF041895">
    <property type="entry name" value="choice_anch_V"/>
    <property type="match status" value="1"/>
</dbReference>
<feature type="signal peptide" evidence="3">
    <location>
        <begin position="1"/>
        <end position="30"/>
    </location>
</feature>